<dbReference type="InterPro" id="IPR017853">
    <property type="entry name" value="GH"/>
</dbReference>
<evidence type="ECO:0000256" key="2">
    <source>
        <dbReference type="ARBA" id="ARBA00022723"/>
    </source>
</evidence>
<sequence>MTDRFSTDDGSAGNSPCSDESTVSLGYCGGTFRGIQNKLGYIAGMGFDAIWLSPVFTTVRDGYHGYWPRNIYQVNPRHSSCGTVEAATRELKSLVRAAHERGLLVMLDIVPNHMGGDSISADPPDYAHFSPFNKSEYFHACRGGELCNGDCTIKGGG</sequence>
<dbReference type="Pfam" id="PF00128">
    <property type="entry name" value="Alpha-amylase"/>
    <property type="match status" value="1"/>
</dbReference>
<dbReference type="OrthoDB" id="406309at2759"/>
<evidence type="ECO:0000259" key="5">
    <source>
        <dbReference type="Pfam" id="PF00128"/>
    </source>
</evidence>
<feature type="domain" description="Glycosyl hydrolase family 13 catalytic" evidence="5">
    <location>
        <begin position="3"/>
        <end position="140"/>
    </location>
</feature>
<feature type="region of interest" description="Disordered" evidence="4">
    <location>
        <begin position="1"/>
        <end position="21"/>
    </location>
</feature>
<dbReference type="Proteomes" id="UP000054558">
    <property type="component" value="Unassembled WGS sequence"/>
</dbReference>
<protein>
    <submittedName>
        <fullName evidence="6">Alpha-amylase</fullName>
    </submittedName>
</protein>
<dbReference type="Gene3D" id="3.20.20.80">
    <property type="entry name" value="Glycosidases"/>
    <property type="match status" value="1"/>
</dbReference>
<organism evidence="6 7">
    <name type="scientific">Klebsormidium nitens</name>
    <name type="common">Green alga</name>
    <name type="synonym">Ulothrix nitens</name>
    <dbReference type="NCBI Taxonomy" id="105231"/>
    <lineage>
        <taxon>Eukaryota</taxon>
        <taxon>Viridiplantae</taxon>
        <taxon>Streptophyta</taxon>
        <taxon>Klebsormidiophyceae</taxon>
        <taxon>Klebsormidiales</taxon>
        <taxon>Klebsormidiaceae</taxon>
        <taxon>Klebsormidium</taxon>
    </lineage>
</organism>
<dbReference type="PANTHER" id="PTHR10357:SF215">
    <property type="entry name" value="ALPHA-AMYLASE 1"/>
    <property type="match status" value="1"/>
</dbReference>
<dbReference type="EMBL" id="DF237004">
    <property type="protein sequence ID" value="GAQ80504.1"/>
    <property type="molecule type" value="Genomic_DNA"/>
</dbReference>
<dbReference type="AlphaFoldDB" id="A0A1Y1HPE2"/>
<keyword evidence="7" id="KW-1185">Reference proteome</keyword>
<evidence type="ECO:0000256" key="3">
    <source>
        <dbReference type="ARBA" id="ARBA00022729"/>
    </source>
</evidence>
<dbReference type="GO" id="GO:0046872">
    <property type="term" value="F:metal ion binding"/>
    <property type="evidence" value="ECO:0007669"/>
    <property type="project" value="UniProtKB-KW"/>
</dbReference>
<evidence type="ECO:0000256" key="1">
    <source>
        <dbReference type="ARBA" id="ARBA00001913"/>
    </source>
</evidence>
<reference evidence="6 7" key="1">
    <citation type="journal article" date="2014" name="Nat. Commun.">
        <title>Klebsormidium flaccidum genome reveals primary factors for plant terrestrial adaptation.</title>
        <authorList>
            <person name="Hori K."/>
            <person name="Maruyama F."/>
            <person name="Fujisawa T."/>
            <person name="Togashi T."/>
            <person name="Yamamoto N."/>
            <person name="Seo M."/>
            <person name="Sato S."/>
            <person name="Yamada T."/>
            <person name="Mori H."/>
            <person name="Tajima N."/>
            <person name="Moriyama T."/>
            <person name="Ikeuchi M."/>
            <person name="Watanabe M."/>
            <person name="Wada H."/>
            <person name="Kobayashi K."/>
            <person name="Saito M."/>
            <person name="Masuda T."/>
            <person name="Sasaki-Sekimoto Y."/>
            <person name="Mashiguchi K."/>
            <person name="Awai K."/>
            <person name="Shimojima M."/>
            <person name="Masuda S."/>
            <person name="Iwai M."/>
            <person name="Nobusawa T."/>
            <person name="Narise T."/>
            <person name="Kondo S."/>
            <person name="Saito H."/>
            <person name="Sato R."/>
            <person name="Murakawa M."/>
            <person name="Ihara Y."/>
            <person name="Oshima-Yamada Y."/>
            <person name="Ohtaka K."/>
            <person name="Satoh M."/>
            <person name="Sonobe K."/>
            <person name="Ishii M."/>
            <person name="Ohtani R."/>
            <person name="Kanamori-Sato M."/>
            <person name="Honoki R."/>
            <person name="Miyazaki D."/>
            <person name="Mochizuki H."/>
            <person name="Umetsu J."/>
            <person name="Higashi K."/>
            <person name="Shibata D."/>
            <person name="Kamiya Y."/>
            <person name="Sato N."/>
            <person name="Nakamura Y."/>
            <person name="Tabata S."/>
            <person name="Ida S."/>
            <person name="Kurokawa K."/>
            <person name="Ohta H."/>
        </authorList>
    </citation>
    <scope>NUCLEOTIDE SEQUENCE [LARGE SCALE GENOMIC DNA]</scope>
    <source>
        <strain evidence="6 7">NIES-2285</strain>
    </source>
</reference>
<dbReference type="InterPro" id="IPR006047">
    <property type="entry name" value="GH13_cat_dom"/>
</dbReference>
<feature type="compositionally biased region" description="Polar residues" evidence="4">
    <location>
        <begin position="8"/>
        <end position="21"/>
    </location>
</feature>
<accession>A0A1Y1HPE2</accession>
<evidence type="ECO:0000256" key="4">
    <source>
        <dbReference type="SAM" id="MobiDB-lite"/>
    </source>
</evidence>
<dbReference type="PANTHER" id="PTHR10357">
    <property type="entry name" value="ALPHA-AMYLASE FAMILY MEMBER"/>
    <property type="match status" value="1"/>
</dbReference>
<gene>
    <name evidence="6" type="ORF">KFL_000550340</name>
</gene>
<keyword evidence="3" id="KW-0732">Signal</keyword>
<keyword evidence="2" id="KW-0479">Metal-binding</keyword>
<evidence type="ECO:0000313" key="6">
    <source>
        <dbReference type="EMBL" id="GAQ80504.1"/>
    </source>
</evidence>
<evidence type="ECO:0000313" key="7">
    <source>
        <dbReference type="Proteomes" id="UP000054558"/>
    </source>
</evidence>
<comment type="cofactor">
    <cofactor evidence="1">
        <name>Ca(2+)</name>
        <dbReference type="ChEBI" id="CHEBI:29108"/>
    </cofactor>
</comment>
<name>A0A1Y1HPE2_KLENI</name>
<dbReference type="SUPFAM" id="SSF51445">
    <property type="entry name" value="(Trans)glycosidases"/>
    <property type="match status" value="1"/>
</dbReference>
<dbReference type="GO" id="GO:0005975">
    <property type="term" value="P:carbohydrate metabolic process"/>
    <property type="evidence" value="ECO:0007669"/>
    <property type="project" value="InterPro"/>
</dbReference>
<dbReference type="OMA" id="THWICAV"/>
<proteinExistence type="predicted"/>